<gene>
    <name evidence="3" type="ORF">A3Q56_02024</name>
</gene>
<dbReference type="InterPro" id="IPR050863">
    <property type="entry name" value="CenT-Element_Derived"/>
</dbReference>
<comment type="caution">
    <text evidence="3">The sequence shown here is derived from an EMBL/GenBank/DDBJ whole genome shotgun (WGS) entry which is preliminary data.</text>
</comment>
<dbReference type="PROSITE" id="PS51253">
    <property type="entry name" value="HTH_CENPB"/>
    <property type="match status" value="1"/>
</dbReference>
<evidence type="ECO:0000256" key="1">
    <source>
        <dbReference type="ARBA" id="ARBA00023125"/>
    </source>
</evidence>
<evidence type="ECO:0000259" key="2">
    <source>
        <dbReference type="PROSITE" id="PS51253"/>
    </source>
</evidence>
<dbReference type="InterPro" id="IPR009057">
    <property type="entry name" value="Homeodomain-like_sf"/>
</dbReference>
<dbReference type="Gene3D" id="1.10.10.60">
    <property type="entry name" value="Homeodomain-like"/>
    <property type="match status" value="1"/>
</dbReference>
<dbReference type="AlphaFoldDB" id="A0A177B7F9"/>
<accession>A0A177B7F9</accession>
<dbReference type="Pfam" id="PF03221">
    <property type="entry name" value="HTH_Tnp_Tc5"/>
    <property type="match status" value="1"/>
</dbReference>
<sequence>MNIDVEKCVRSMGRKRKLSKTSDFDAILYQWVQNKRKRNFAISNNNLKEIALKLAEKYGVLDFNDFDGYINKFKKRHGLLTKRIVGESRLVNIELVKDFKSIYERKVSEYGHSDIYNCDETGLFWKESINKTMF</sequence>
<dbReference type="PANTHER" id="PTHR19303">
    <property type="entry name" value="TRANSPOSON"/>
    <property type="match status" value="1"/>
</dbReference>
<organism evidence="3 4">
    <name type="scientific">Intoshia linei</name>
    <dbReference type="NCBI Taxonomy" id="1819745"/>
    <lineage>
        <taxon>Eukaryota</taxon>
        <taxon>Metazoa</taxon>
        <taxon>Spiralia</taxon>
        <taxon>Lophotrochozoa</taxon>
        <taxon>Mesozoa</taxon>
        <taxon>Orthonectida</taxon>
        <taxon>Rhopaluridae</taxon>
        <taxon>Intoshia</taxon>
    </lineage>
</organism>
<dbReference type="SUPFAM" id="SSF46689">
    <property type="entry name" value="Homeodomain-like"/>
    <property type="match status" value="1"/>
</dbReference>
<dbReference type="EMBL" id="LWCA01000171">
    <property type="protein sequence ID" value="OAF70239.1"/>
    <property type="molecule type" value="Genomic_DNA"/>
</dbReference>
<dbReference type="PANTHER" id="PTHR19303:SF73">
    <property type="entry name" value="PROTEIN PDC2"/>
    <property type="match status" value="1"/>
</dbReference>
<reference evidence="3 4" key="1">
    <citation type="submission" date="2016-04" db="EMBL/GenBank/DDBJ databases">
        <title>The genome of Intoshia linei affirms orthonectids as highly simplified spiralians.</title>
        <authorList>
            <person name="Mikhailov K.V."/>
            <person name="Slusarev G.S."/>
            <person name="Nikitin M.A."/>
            <person name="Logacheva M.D."/>
            <person name="Penin A."/>
            <person name="Aleoshin V."/>
            <person name="Panchin Y.V."/>
        </authorList>
    </citation>
    <scope>NUCLEOTIDE SEQUENCE [LARGE SCALE GENOMIC DNA]</scope>
    <source>
        <strain evidence="3">Intl2013</strain>
        <tissue evidence="3">Whole animal</tissue>
    </source>
</reference>
<keyword evidence="4" id="KW-1185">Reference proteome</keyword>
<dbReference type="SMART" id="SM00674">
    <property type="entry name" value="CENPB"/>
    <property type="match status" value="1"/>
</dbReference>
<feature type="domain" description="HTH CENPB-type" evidence="2">
    <location>
        <begin position="12"/>
        <end position="83"/>
    </location>
</feature>
<protein>
    <recommendedName>
        <fullName evidence="2">HTH CENPB-type domain-containing protein</fullName>
    </recommendedName>
</protein>
<dbReference type="OrthoDB" id="3229771at2759"/>
<dbReference type="Proteomes" id="UP000078046">
    <property type="component" value="Unassembled WGS sequence"/>
</dbReference>
<name>A0A177B7F9_9BILA</name>
<proteinExistence type="predicted"/>
<evidence type="ECO:0000313" key="4">
    <source>
        <dbReference type="Proteomes" id="UP000078046"/>
    </source>
</evidence>
<dbReference type="GO" id="GO:0005634">
    <property type="term" value="C:nucleus"/>
    <property type="evidence" value="ECO:0007669"/>
    <property type="project" value="TreeGrafter"/>
</dbReference>
<dbReference type="InterPro" id="IPR006600">
    <property type="entry name" value="HTH_CenpB_DNA-bd_dom"/>
</dbReference>
<keyword evidence="1" id="KW-0238">DNA-binding</keyword>
<dbReference type="GO" id="GO:0003677">
    <property type="term" value="F:DNA binding"/>
    <property type="evidence" value="ECO:0007669"/>
    <property type="project" value="UniProtKB-KW"/>
</dbReference>
<evidence type="ECO:0000313" key="3">
    <source>
        <dbReference type="EMBL" id="OAF70239.1"/>
    </source>
</evidence>